<dbReference type="SUPFAM" id="SSF51905">
    <property type="entry name" value="FAD/NAD(P)-binding domain"/>
    <property type="match status" value="1"/>
</dbReference>
<feature type="domain" description="Amine oxidase" evidence="1">
    <location>
        <begin position="28"/>
        <end position="76"/>
    </location>
</feature>
<dbReference type="InterPro" id="IPR002937">
    <property type="entry name" value="Amino_oxidase"/>
</dbReference>
<dbReference type="PANTHER" id="PTHR10742:SF410">
    <property type="entry name" value="LYSINE-SPECIFIC HISTONE DEMETHYLASE 2"/>
    <property type="match status" value="1"/>
</dbReference>
<name>A0A820HJD6_9BILA</name>
<dbReference type="Proteomes" id="UP000663868">
    <property type="component" value="Unassembled WGS sequence"/>
</dbReference>
<dbReference type="PANTHER" id="PTHR10742">
    <property type="entry name" value="FLAVIN MONOAMINE OXIDASE"/>
    <property type="match status" value="1"/>
</dbReference>
<dbReference type="InterPro" id="IPR036188">
    <property type="entry name" value="FAD/NAD-bd_sf"/>
</dbReference>
<dbReference type="AlphaFoldDB" id="A0A820HJD6"/>
<dbReference type="Pfam" id="PF01593">
    <property type="entry name" value="Amino_oxidase"/>
    <property type="match status" value="1"/>
</dbReference>
<reference evidence="2" key="1">
    <citation type="submission" date="2021-02" db="EMBL/GenBank/DDBJ databases">
        <authorList>
            <person name="Nowell W R."/>
        </authorList>
    </citation>
    <scope>NUCLEOTIDE SEQUENCE</scope>
</reference>
<dbReference type="Gene3D" id="3.50.50.60">
    <property type="entry name" value="FAD/NAD(P)-binding domain"/>
    <property type="match status" value="1"/>
</dbReference>
<dbReference type="GO" id="GO:0016491">
    <property type="term" value="F:oxidoreductase activity"/>
    <property type="evidence" value="ECO:0007669"/>
    <property type="project" value="InterPro"/>
</dbReference>
<dbReference type="EMBL" id="CAJOBB010013621">
    <property type="protein sequence ID" value="CAF4293234.1"/>
    <property type="molecule type" value="Genomic_DNA"/>
</dbReference>
<evidence type="ECO:0000313" key="3">
    <source>
        <dbReference type="Proteomes" id="UP000663868"/>
    </source>
</evidence>
<accession>A0A820HJD6</accession>
<feature type="non-terminal residue" evidence="2">
    <location>
        <position position="76"/>
    </location>
</feature>
<protein>
    <recommendedName>
        <fullName evidence="1">Amine oxidase domain-containing protein</fullName>
    </recommendedName>
</protein>
<organism evidence="2 3">
    <name type="scientific">Adineta steineri</name>
    <dbReference type="NCBI Taxonomy" id="433720"/>
    <lineage>
        <taxon>Eukaryota</taxon>
        <taxon>Metazoa</taxon>
        <taxon>Spiralia</taxon>
        <taxon>Gnathifera</taxon>
        <taxon>Rotifera</taxon>
        <taxon>Eurotatoria</taxon>
        <taxon>Bdelloidea</taxon>
        <taxon>Adinetida</taxon>
        <taxon>Adinetidae</taxon>
        <taxon>Adineta</taxon>
    </lineage>
</organism>
<evidence type="ECO:0000259" key="1">
    <source>
        <dbReference type="Pfam" id="PF01593"/>
    </source>
</evidence>
<proteinExistence type="predicted"/>
<sequence length="76" mass="8321">MDTLEKGRSISDISNINTSQVLIIGAGLSGLEAARLLREKGIKTIILEARNRTGGRIWSVRSKTGHMFDTGATWIH</sequence>
<dbReference type="InterPro" id="IPR050281">
    <property type="entry name" value="Flavin_monoamine_oxidase"/>
</dbReference>
<comment type="caution">
    <text evidence="2">The sequence shown here is derived from an EMBL/GenBank/DDBJ whole genome shotgun (WGS) entry which is preliminary data.</text>
</comment>
<evidence type="ECO:0000313" key="2">
    <source>
        <dbReference type="EMBL" id="CAF4293234.1"/>
    </source>
</evidence>
<gene>
    <name evidence="2" type="ORF">KXQ929_LOCUS45109</name>
</gene>